<feature type="region of interest" description="Disordered" evidence="1">
    <location>
        <begin position="71"/>
        <end position="90"/>
    </location>
</feature>
<proteinExistence type="predicted"/>
<reference evidence="2" key="1">
    <citation type="journal article" date="2017" name="Gigascience">
        <title>The genome draft of coconut (Cocos nucifera).</title>
        <authorList>
            <person name="Xiao Y."/>
            <person name="Xu P."/>
            <person name="Fan H."/>
            <person name="Baudouin L."/>
            <person name="Xia W."/>
            <person name="Bocs S."/>
            <person name="Xu J."/>
            <person name="Li Q."/>
            <person name="Guo A."/>
            <person name="Zhou L."/>
            <person name="Li J."/>
            <person name="Wu Y."/>
            <person name="Ma Z."/>
            <person name="Armero A."/>
            <person name="Issali A.E."/>
            <person name="Liu N."/>
            <person name="Peng M."/>
            <person name="Yang Y."/>
        </authorList>
    </citation>
    <scope>NUCLEOTIDE SEQUENCE</scope>
    <source>
        <tissue evidence="2">Spear leaf of Hainan Tall coconut</tissue>
    </source>
</reference>
<dbReference type="EMBL" id="CM017872">
    <property type="protein sequence ID" value="KAG1327540.1"/>
    <property type="molecule type" value="Genomic_DNA"/>
</dbReference>
<protein>
    <submittedName>
        <fullName evidence="2">Uncharacterized protein</fullName>
    </submittedName>
</protein>
<evidence type="ECO:0000313" key="2">
    <source>
        <dbReference type="EMBL" id="KAG1327540.1"/>
    </source>
</evidence>
<accession>A0A8K0HVY9</accession>
<dbReference type="Proteomes" id="UP000797356">
    <property type="component" value="Chromosome 1"/>
</dbReference>
<evidence type="ECO:0000313" key="3">
    <source>
        <dbReference type="Proteomes" id="UP000797356"/>
    </source>
</evidence>
<sequence length="182" mass="20533">MSESNSSLSTWSLDDRLKDADQESKVVGSLGRSEENEIPDYGPFKVVHHVDHFAEVIWEVWRVSKEAKEKATEATHKADDAQLSKLKAEEENRSLKEEVKRLESELAKAQADAEAQLLAEKNASKEKVEAAKVVGAKDFKGKVKKNFLDLNLDLLELDCEEIGEVRGKEIYMEDLFSPARED</sequence>
<comment type="caution">
    <text evidence="2">The sequence shown here is derived from an EMBL/GenBank/DDBJ whole genome shotgun (WGS) entry which is preliminary data.</text>
</comment>
<evidence type="ECO:0000256" key="1">
    <source>
        <dbReference type="SAM" id="MobiDB-lite"/>
    </source>
</evidence>
<dbReference type="AlphaFoldDB" id="A0A8K0HVY9"/>
<reference evidence="2" key="2">
    <citation type="submission" date="2019-07" db="EMBL/GenBank/DDBJ databases">
        <authorList>
            <person name="Yang Y."/>
            <person name="Bocs S."/>
            <person name="Baudouin L."/>
        </authorList>
    </citation>
    <scope>NUCLEOTIDE SEQUENCE</scope>
    <source>
        <tissue evidence="2">Spear leaf of Hainan Tall coconut</tissue>
    </source>
</reference>
<keyword evidence="3" id="KW-1185">Reference proteome</keyword>
<organism evidence="2 3">
    <name type="scientific">Cocos nucifera</name>
    <name type="common">Coconut palm</name>
    <dbReference type="NCBI Taxonomy" id="13894"/>
    <lineage>
        <taxon>Eukaryota</taxon>
        <taxon>Viridiplantae</taxon>
        <taxon>Streptophyta</taxon>
        <taxon>Embryophyta</taxon>
        <taxon>Tracheophyta</taxon>
        <taxon>Spermatophyta</taxon>
        <taxon>Magnoliopsida</taxon>
        <taxon>Liliopsida</taxon>
        <taxon>Arecaceae</taxon>
        <taxon>Arecoideae</taxon>
        <taxon>Cocoseae</taxon>
        <taxon>Attaleinae</taxon>
        <taxon>Cocos</taxon>
    </lineage>
</organism>
<name>A0A8K0HVY9_COCNU</name>
<gene>
    <name evidence="2" type="ORF">COCNU_01G014740</name>
</gene>